<dbReference type="RefSeq" id="XP_002176581.1">
    <property type="nucleotide sequence ID" value="XM_002176545.1"/>
</dbReference>
<feature type="region of interest" description="Disordered" evidence="9">
    <location>
        <begin position="45"/>
        <end position="66"/>
    </location>
</feature>
<evidence type="ECO:0000313" key="11">
    <source>
        <dbReference type="Proteomes" id="UP000000759"/>
    </source>
</evidence>
<evidence type="ECO:0000256" key="9">
    <source>
        <dbReference type="SAM" id="MobiDB-lite"/>
    </source>
</evidence>
<evidence type="ECO:0000313" key="10">
    <source>
        <dbReference type="EMBL" id="EEC51044.1"/>
    </source>
</evidence>
<dbReference type="Proteomes" id="UP000000759">
    <property type="component" value="Chromosome 1"/>
</dbReference>
<keyword evidence="11" id="KW-1185">Reference proteome</keyword>
<evidence type="ECO:0000256" key="1">
    <source>
        <dbReference type="ARBA" id="ARBA00004304"/>
    </source>
</evidence>
<comment type="subcellular location">
    <subcellularLocation>
        <location evidence="8">Mitochondrion inner membrane</location>
        <topology evidence="8">Single-pass membrane protein</topology>
    </subcellularLocation>
    <subcellularLocation>
        <location evidence="1">Mitochondrion membrane</location>
        <topology evidence="1">Single-pass membrane protein</topology>
    </subcellularLocation>
</comment>
<dbReference type="PaxDb" id="2850-Phatr42559"/>
<dbReference type="STRING" id="556484.B7FRQ3"/>
<dbReference type="AlphaFoldDB" id="B7FRQ3"/>
<dbReference type="Gene3D" id="3.10.450.320">
    <property type="entry name" value="Mitochondrial import inner membrane translocase subunit Tim21"/>
    <property type="match status" value="1"/>
</dbReference>
<accession>B7FRQ3</accession>
<evidence type="ECO:0000256" key="7">
    <source>
        <dbReference type="ARBA" id="ARBA00023136"/>
    </source>
</evidence>
<evidence type="ECO:0000256" key="4">
    <source>
        <dbReference type="ARBA" id="ARBA00022946"/>
    </source>
</evidence>
<keyword evidence="7" id="KW-0472">Membrane</keyword>
<gene>
    <name evidence="10" type="ORF">PHATRDRAFT_42559</name>
</gene>
<organism evidence="10 11">
    <name type="scientific">Phaeodactylum tricornutum (strain CCAP 1055/1)</name>
    <dbReference type="NCBI Taxonomy" id="556484"/>
    <lineage>
        <taxon>Eukaryota</taxon>
        <taxon>Sar</taxon>
        <taxon>Stramenopiles</taxon>
        <taxon>Ochrophyta</taxon>
        <taxon>Bacillariophyta</taxon>
        <taxon>Bacillariophyceae</taxon>
        <taxon>Bacillariophycidae</taxon>
        <taxon>Naviculales</taxon>
        <taxon>Phaeodactylaceae</taxon>
        <taxon>Phaeodactylum</taxon>
    </lineage>
</organism>
<keyword evidence="8" id="KW-0813">Transport</keyword>
<evidence type="ECO:0000256" key="5">
    <source>
        <dbReference type="ARBA" id="ARBA00022989"/>
    </source>
</evidence>
<dbReference type="GO" id="GO:0030150">
    <property type="term" value="P:protein import into mitochondrial matrix"/>
    <property type="evidence" value="ECO:0007669"/>
    <property type="project" value="UniProtKB-UniRule"/>
</dbReference>
<name>B7FRQ3_PHATC</name>
<keyword evidence="8" id="KW-0653">Protein transport</keyword>
<evidence type="ECO:0000256" key="8">
    <source>
        <dbReference type="RuleBase" id="RU367142"/>
    </source>
</evidence>
<keyword evidence="8" id="KW-0999">Mitochondrion inner membrane</keyword>
<dbReference type="eggNOG" id="KOG4836">
    <property type="taxonomic scope" value="Eukaryota"/>
</dbReference>
<proteinExistence type="inferred from homology"/>
<dbReference type="PANTHER" id="PTHR13032:SF6">
    <property type="entry name" value="MITOCHONDRIAL IMPORT INNER MEMBRANE TRANSLOCASE SUBUNIT TIM21"/>
    <property type="match status" value="1"/>
</dbReference>
<keyword evidence="4" id="KW-0809">Transit peptide</keyword>
<reference evidence="11" key="2">
    <citation type="submission" date="2008-08" db="EMBL/GenBank/DDBJ databases">
        <authorList>
            <consortium name="Diatom Consortium"/>
            <person name="Grigoriev I."/>
            <person name="Grimwood J."/>
            <person name="Kuo A."/>
            <person name="Otillar R.P."/>
            <person name="Salamov A."/>
            <person name="Detter J.C."/>
            <person name="Lindquist E."/>
            <person name="Shapiro H."/>
            <person name="Lucas S."/>
            <person name="Glavina del Rio T."/>
            <person name="Pitluck S."/>
            <person name="Rokhsar D."/>
            <person name="Bowler C."/>
        </authorList>
    </citation>
    <scope>GENOME REANNOTATION</scope>
    <source>
        <strain evidence="11">CCAP 1055/1</strain>
    </source>
</reference>
<comment type="function">
    <text evidence="8">Essential component of the TIM23 complex, a complex that mediates the translocation of transit peptide-containing proteins across the mitochondrial inner membrane.</text>
</comment>
<dbReference type="HOGENOM" id="CLU_1104549_0_0_1"/>
<evidence type="ECO:0000256" key="6">
    <source>
        <dbReference type="ARBA" id="ARBA00023128"/>
    </source>
</evidence>
<dbReference type="Pfam" id="PF08294">
    <property type="entry name" value="TIM21"/>
    <property type="match status" value="1"/>
</dbReference>
<dbReference type="GeneID" id="7196097"/>
<reference evidence="10 11" key="1">
    <citation type="journal article" date="2008" name="Nature">
        <title>The Phaeodactylum genome reveals the evolutionary history of diatom genomes.</title>
        <authorList>
            <person name="Bowler C."/>
            <person name="Allen A.E."/>
            <person name="Badger J.H."/>
            <person name="Grimwood J."/>
            <person name="Jabbari K."/>
            <person name="Kuo A."/>
            <person name="Maheswari U."/>
            <person name="Martens C."/>
            <person name="Maumus F."/>
            <person name="Otillar R.P."/>
            <person name="Rayko E."/>
            <person name="Salamov A."/>
            <person name="Vandepoele K."/>
            <person name="Beszteri B."/>
            <person name="Gruber A."/>
            <person name="Heijde M."/>
            <person name="Katinka M."/>
            <person name="Mock T."/>
            <person name="Valentin K."/>
            <person name="Verret F."/>
            <person name="Berges J.A."/>
            <person name="Brownlee C."/>
            <person name="Cadoret J.P."/>
            <person name="Chiovitti A."/>
            <person name="Choi C.J."/>
            <person name="Coesel S."/>
            <person name="De Martino A."/>
            <person name="Detter J.C."/>
            <person name="Durkin C."/>
            <person name="Falciatore A."/>
            <person name="Fournet J."/>
            <person name="Haruta M."/>
            <person name="Huysman M.J."/>
            <person name="Jenkins B.D."/>
            <person name="Jiroutova K."/>
            <person name="Jorgensen R.E."/>
            <person name="Joubert Y."/>
            <person name="Kaplan A."/>
            <person name="Kroger N."/>
            <person name="Kroth P.G."/>
            <person name="La Roche J."/>
            <person name="Lindquist E."/>
            <person name="Lommer M."/>
            <person name="Martin-Jezequel V."/>
            <person name="Lopez P.J."/>
            <person name="Lucas S."/>
            <person name="Mangogna M."/>
            <person name="McGinnis K."/>
            <person name="Medlin L.K."/>
            <person name="Montsant A."/>
            <person name="Oudot-Le Secq M.P."/>
            <person name="Napoli C."/>
            <person name="Obornik M."/>
            <person name="Parker M.S."/>
            <person name="Petit J.L."/>
            <person name="Porcel B.M."/>
            <person name="Poulsen N."/>
            <person name="Robison M."/>
            <person name="Rychlewski L."/>
            <person name="Rynearson T.A."/>
            <person name="Schmutz J."/>
            <person name="Shapiro H."/>
            <person name="Siaut M."/>
            <person name="Stanley M."/>
            <person name="Sussman M.R."/>
            <person name="Taylor A.R."/>
            <person name="Vardi A."/>
            <person name="von Dassow P."/>
            <person name="Vyverman W."/>
            <person name="Willis A."/>
            <person name="Wyrwicz L.S."/>
            <person name="Rokhsar D.S."/>
            <person name="Weissenbach J."/>
            <person name="Armbrust E.V."/>
            <person name="Green B.R."/>
            <person name="Van de Peer Y."/>
            <person name="Grigoriev I.V."/>
        </authorList>
    </citation>
    <scope>NUCLEOTIDE SEQUENCE [LARGE SCALE GENOMIC DNA]</scope>
    <source>
        <strain evidence="10 11">CCAP 1055/1</strain>
    </source>
</reference>
<dbReference type="OrthoDB" id="436405at2759"/>
<keyword evidence="5" id="KW-1133">Transmembrane helix</keyword>
<protein>
    <recommendedName>
        <fullName evidence="8">Mitochondrial import inner membrane translocase subunit Tim21</fullName>
    </recommendedName>
</protein>
<dbReference type="GO" id="GO:0005744">
    <property type="term" value="C:TIM23 mitochondrial import inner membrane translocase complex"/>
    <property type="evidence" value="ECO:0007669"/>
    <property type="project" value="UniProtKB-UniRule"/>
</dbReference>
<dbReference type="InParanoid" id="B7FRQ3"/>
<dbReference type="InterPro" id="IPR013261">
    <property type="entry name" value="Tim21"/>
</dbReference>
<keyword evidence="8" id="KW-0811">Translocation</keyword>
<sequence>MIRCAANRLLLHQGRLGLLQHSKASTSLLRWNQLRWQPSMLRTLSSDASQKGGNEKKKSEGEDTTSEIVLTPGQKVVEASRLTMWGGIAVFAACCAYYIGRELFPTKMSPNRVFDRSFAAIRADSEVQRRYGDNLKAYGRDHGGHREGRRNFIEHTEYTDAEDGSKRTRVRYNLEGRFGTAFVFAEVSASMPSGEFVYILVQDKSNGRVHTVVDNRAALTAARLASGSKEAQSAMSQLLGGGGQK</sequence>
<comment type="subunit">
    <text evidence="8">Component of the TIM23 complex.</text>
</comment>
<dbReference type="KEGG" id="pti:PHATRDRAFT_42559"/>
<dbReference type="EMBL" id="CM000605">
    <property type="protein sequence ID" value="EEC51044.1"/>
    <property type="molecule type" value="Genomic_DNA"/>
</dbReference>
<evidence type="ECO:0000256" key="2">
    <source>
        <dbReference type="ARBA" id="ARBA00010867"/>
    </source>
</evidence>
<dbReference type="PANTHER" id="PTHR13032">
    <property type="entry name" value="MITOCHONDRIAL IMPORT INNER MEMBRANE TRANSLOCASE SUBUNIT TIM21"/>
    <property type="match status" value="1"/>
</dbReference>
<keyword evidence="6 8" id="KW-0496">Mitochondrion</keyword>
<evidence type="ECO:0000256" key="3">
    <source>
        <dbReference type="ARBA" id="ARBA00022692"/>
    </source>
</evidence>
<dbReference type="InterPro" id="IPR038552">
    <property type="entry name" value="Tim21_IMS_sf"/>
</dbReference>
<keyword evidence="3" id="KW-0812">Transmembrane</keyword>
<comment type="similarity">
    <text evidence="2 8">Belongs to the TIM21 family.</text>
</comment>